<dbReference type="STRING" id="1121362.A605_10100"/>
<protein>
    <recommendedName>
        <fullName evidence="1">VapC50 C-terminal domain-containing protein</fullName>
    </recommendedName>
</protein>
<evidence type="ECO:0000259" key="1">
    <source>
        <dbReference type="Pfam" id="PF26343"/>
    </source>
</evidence>
<gene>
    <name evidence="2" type="ORF">A605_10100</name>
</gene>
<evidence type="ECO:0000313" key="2">
    <source>
        <dbReference type="EMBL" id="AGF73022.1"/>
    </source>
</evidence>
<dbReference type="EMBL" id="CP003697">
    <property type="protein sequence ID" value="AGF73022.1"/>
    <property type="molecule type" value="Genomic_DNA"/>
</dbReference>
<dbReference type="AlphaFoldDB" id="M1NU75"/>
<accession>M1NU75</accession>
<sequence length="125" mass="14160">MDEAFPDARVENWESLVDSIRGVPDSDDRHVIAAAIEGNASVIVTDNLRDFPDSALEQHSLHAVSSDEFLLDVLDLNQVRVVKALEAMVEKRRRPPVTMDELLYRLERSMAPRFADEMRGIVDEL</sequence>
<proteinExistence type="predicted"/>
<dbReference type="HOGENOM" id="CLU_096418_2_0_11"/>
<dbReference type="PATRIC" id="fig|1121362.3.peg.2044"/>
<organism evidence="2 3">
    <name type="scientific">Corynebacterium halotolerans YIM 70093 = DSM 44683</name>
    <dbReference type="NCBI Taxonomy" id="1121362"/>
    <lineage>
        <taxon>Bacteria</taxon>
        <taxon>Bacillati</taxon>
        <taxon>Actinomycetota</taxon>
        <taxon>Actinomycetes</taxon>
        <taxon>Mycobacteriales</taxon>
        <taxon>Corynebacteriaceae</taxon>
        <taxon>Corynebacterium</taxon>
    </lineage>
</organism>
<feature type="domain" description="VapC50 C-terminal" evidence="1">
    <location>
        <begin position="67"/>
        <end position="119"/>
    </location>
</feature>
<reference evidence="2 3" key="1">
    <citation type="journal article" date="2012" name="Stand. Genomic Sci.">
        <title>Genome sequence of the halotolerant bacterium Corynebacterium halotolerans type strain YIM 70093(T) (= DSM 44683(T)).</title>
        <authorList>
            <person name="Ruckert C."/>
            <person name="Albersmeier A."/>
            <person name="Al-Dilaimi A."/>
            <person name="Niehaus K."/>
            <person name="Szczepanowski R."/>
            <person name="Kalinowski J."/>
        </authorList>
    </citation>
    <scope>NUCLEOTIDE SEQUENCE [LARGE SCALE GENOMIC DNA]</scope>
    <source>
        <strain evidence="2">YIM 70093</strain>
    </source>
</reference>
<dbReference type="Pfam" id="PF26343">
    <property type="entry name" value="VapC50_C"/>
    <property type="match status" value="1"/>
</dbReference>
<evidence type="ECO:0000313" key="3">
    <source>
        <dbReference type="Proteomes" id="UP000011723"/>
    </source>
</evidence>
<dbReference type="InterPro" id="IPR058652">
    <property type="entry name" value="VapC50_C"/>
</dbReference>
<dbReference type="KEGG" id="chn:A605_10100"/>
<dbReference type="Proteomes" id="UP000011723">
    <property type="component" value="Chromosome"/>
</dbReference>
<keyword evidence="3" id="KW-1185">Reference proteome</keyword>
<name>M1NU75_9CORY</name>
<dbReference type="eggNOG" id="COG1569">
    <property type="taxonomic scope" value="Bacteria"/>
</dbReference>